<organism evidence="2 3">
    <name type="scientific">Ligilactobacillus salivarius</name>
    <dbReference type="NCBI Taxonomy" id="1624"/>
    <lineage>
        <taxon>Bacteria</taxon>
        <taxon>Bacillati</taxon>
        <taxon>Bacillota</taxon>
        <taxon>Bacilli</taxon>
        <taxon>Lactobacillales</taxon>
        <taxon>Lactobacillaceae</taxon>
        <taxon>Ligilactobacillus</taxon>
    </lineage>
</organism>
<name>A0A7X2STT4_9LACO</name>
<dbReference type="InterPro" id="IPR045357">
    <property type="entry name" value="Aminopeptidase_N-like_N"/>
</dbReference>
<evidence type="ECO:0000313" key="2">
    <source>
        <dbReference type="EMBL" id="MSE09447.1"/>
    </source>
</evidence>
<sequence>MGQVSHLYDLFQPKHYQIYLDINREKKTFTGVTKISGNASQKEIALHQKFLNILDVKVNGISTDFKFDDSSETVSFNVPNTGDLNLEVSYSA</sequence>
<dbReference type="Gene3D" id="2.60.40.1730">
    <property type="entry name" value="tricorn interacting facor f3 domain"/>
    <property type="match status" value="1"/>
</dbReference>
<proteinExistence type="predicted"/>
<reference evidence="2 3" key="1">
    <citation type="submission" date="2019-11" db="EMBL/GenBank/DDBJ databases">
        <title>Draft Genome Sequence of Plant Growth-Promoting Rhizosphere-Associated Bacteria.</title>
        <authorList>
            <person name="Vasilyev I.Y."/>
            <person name="Radchenko V."/>
            <person name="Ilnitskaya E.V."/>
        </authorList>
    </citation>
    <scope>NUCLEOTIDE SEQUENCE [LARGE SCALE GENOMIC DNA]</scope>
    <source>
        <strain evidence="2 3">VRA_01-1sq_f</strain>
    </source>
</reference>
<dbReference type="Proteomes" id="UP000467635">
    <property type="component" value="Unassembled WGS sequence"/>
</dbReference>
<feature type="non-terminal residue" evidence="2">
    <location>
        <position position="92"/>
    </location>
</feature>
<dbReference type="SUPFAM" id="SSF63737">
    <property type="entry name" value="Leukotriene A4 hydrolase N-terminal domain"/>
    <property type="match status" value="1"/>
</dbReference>
<dbReference type="Pfam" id="PF17900">
    <property type="entry name" value="Peptidase_M1_N"/>
    <property type="match status" value="1"/>
</dbReference>
<feature type="domain" description="Aminopeptidase N-like N-terminal" evidence="1">
    <location>
        <begin position="12"/>
        <end position="92"/>
    </location>
</feature>
<comment type="caution">
    <text evidence="2">The sequence shown here is derived from an EMBL/GenBank/DDBJ whole genome shotgun (WGS) entry which is preliminary data.</text>
</comment>
<dbReference type="AlphaFoldDB" id="A0A7X2STT4"/>
<accession>A0A7X2STT4</accession>
<dbReference type="InterPro" id="IPR042097">
    <property type="entry name" value="Aminopeptidase_N-like_N_sf"/>
</dbReference>
<evidence type="ECO:0000313" key="3">
    <source>
        <dbReference type="Proteomes" id="UP000467635"/>
    </source>
</evidence>
<protein>
    <submittedName>
        <fullName evidence="2">Peptidase</fullName>
    </submittedName>
</protein>
<evidence type="ECO:0000259" key="1">
    <source>
        <dbReference type="Pfam" id="PF17900"/>
    </source>
</evidence>
<dbReference type="EMBL" id="WKKX01000873">
    <property type="protein sequence ID" value="MSE09447.1"/>
    <property type="molecule type" value="Genomic_DNA"/>
</dbReference>
<gene>
    <name evidence="2" type="ORF">GKC33_12390</name>
</gene>